<organism evidence="3 4">
    <name type="scientific">Duganella rivi</name>
    <dbReference type="NCBI Taxonomy" id="2666083"/>
    <lineage>
        <taxon>Bacteria</taxon>
        <taxon>Pseudomonadati</taxon>
        <taxon>Pseudomonadota</taxon>
        <taxon>Betaproteobacteria</taxon>
        <taxon>Burkholderiales</taxon>
        <taxon>Oxalobacteraceae</taxon>
        <taxon>Telluria group</taxon>
        <taxon>Duganella</taxon>
    </lineage>
</organism>
<feature type="chain" id="PRO_5030776077" evidence="1">
    <location>
        <begin position="24"/>
        <end position="225"/>
    </location>
</feature>
<comment type="caution">
    <text evidence="3">The sequence shown here is derived from an EMBL/GenBank/DDBJ whole genome shotgun (WGS) entry which is preliminary data.</text>
</comment>
<evidence type="ECO:0000313" key="4">
    <source>
        <dbReference type="Proteomes" id="UP000450012"/>
    </source>
</evidence>
<keyword evidence="4" id="KW-1185">Reference proteome</keyword>
<name>A0A7X4GNS6_9BURK</name>
<gene>
    <name evidence="3" type="ORF">GTP45_05700</name>
</gene>
<dbReference type="Pfam" id="PF07589">
    <property type="entry name" value="PEP-CTERM"/>
    <property type="match status" value="1"/>
</dbReference>
<evidence type="ECO:0000259" key="2">
    <source>
        <dbReference type="Pfam" id="PF07589"/>
    </source>
</evidence>
<protein>
    <submittedName>
        <fullName evidence="3">Choice-of-anchor E domain-containing protein</fullName>
    </submittedName>
</protein>
<reference evidence="3 4" key="1">
    <citation type="submission" date="2019-12" db="EMBL/GenBank/DDBJ databases">
        <title>Novel species isolated from a subtropical stream in China.</title>
        <authorList>
            <person name="Lu H."/>
        </authorList>
    </citation>
    <scope>NUCLEOTIDE SEQUENCE [LARGE SCALE GENOMIC DNA]</scope>
    <source>
        <strain evidence="3 4">FT55W</strain>
    </source>
</reference>
<evidence type="ECO:0000256" key="1">
    <source>
        <dbReference type="SAM" id="SignalP"/>
    </source>
</evidence>
<dbReference type="InterPro" id="IPR013424">
    <property type="entry name" value="Ice-binding_C"/>
</dbReference>
<dbReference type="NCBIfam" id="TIGR02595">
    <property type="entry name" value="PEP_CTERM"/>
    <property type="match status" value="1"/>
</dbReference>
<dbReference type="RefSeq" id="WP_161012924.1">
    <property type="nucleotide sequence ID" value="NZ_WWCK01000002.1"/>
</dbReference>
<dbReference type="AlphaFoldDB" id="A0A7X4GNS6"/>
<dbReference type="EMBL" id="WWCK01000002">
    <property type="protein sequence ID" value="MYM66331.1"/>
    <property type="molecule type" value="Genomic_DNA"/>
</dbReference>
<dbReference type="NCBIfam" id="NF033208">
    <property type="entry name" value="choice_anch_E"/>
    <property type="match status" value="1"/>
</dbReference>
<feature type="domain" description="Ice-binding protein C-terminal" evidence="2">
    <location>
        <begin position="195"/>
        <end position="219"/>
    </location>
</feature>
<sequence length="225" mass="23382">MNLKKLSQVLLVASSFVAASASAAVVTVSIPFATNVIDIQDTNWTDFLHFAKFDSSLGALQSVKLDLYSDVYGELDLTNYNGVTTPVGIDLGATIAIQRDATNNLVLLNAPLFTGTVSLAANGGAYSANNSYTAHETVSYSDASTLGLFSALGGGTLTTVIKAEGSTLANATGVDTTFLTQAGGRGYVTYSYIAAVPEPETYGMLLLGLGMMGVIAKRKQRSAKA</sequence>
<feature type="signal peptide" evidence="1">
    <location>
        <begin position="1"/>
        <end position="23"/>
    </location>
</feature>
<evidence type="ECO:0000313" key="3">
    <source>
        <dbReference type="EMBL" id="MYM66331.1"/>
    </source>
</evidence>
<accession>A0A7X4GNS6</accession>
<proteinExistence type="predicted"/>
<keyword evidence="1" id="KW-0732">Signal</keyword>
<dbReference type="Proteomes" id="UP000450012">
    <property type="component" value="Unassembled WGS sequence"/>
</dbReference>